<evidence type="ECO:0000256" key="3">
    <source>
        <dbReference type="ARBA" id="ARBA00022989"/>
    </source>
</evidence>
<evidence type="ECO:0000313" key="10">
    <source>
        <dbReference type="Proteomes" id="UP000698800"/>
    </source>
</evidence>
<feature type="transmembrane region" description="Helical" evidence="7">
    <location>
        <begin position="217"/>
        <end position="239"/>
    </location>
</feature>
<feature type="compositionally biased region" description="Basic and acidic residues" evidence="6">
    <location>
        <begin position="243"/>
        <end position="255"/>
    </location>
</feature>
<evidence type="ECO:0000256" key="5">
    <source>
        <dbReference type="ARBA" id="ARBA00038359"/>
    </source>
</evidence>
<dbReference type="PANTHER" id="PTHR33048">
    <property type="entry name" value="PTH11-LIKE INTEGRAL MEMBRANE PROTEIN (AFU_ORTHOLOGUE AFUA_5G11245)"/>
    <property type="match status" value="1"/>
</dbReference>
<keyword evidence="4 7" id="KW-0472">Membrane</keyword>
<keyword evidence="10" id="KW-1185">Reference proteome</keyword>
<proteinExistence type="inferred from homology"/>
<comment type="subcellular location">
    <subcellularLocation>
        <location evidence="1">Membrane</location>
        <topology evidence="1">Multi-pass membrane protein</topology>
    </subcellularLocation>
</comment>
<feature type="transmembrane region" description="Helical" evidence="7">
    <location>
        <begin position="95"/>
        <end position="118"/>
    </location>
</feature>
<feature type="region of interest" description="Disordered" evidence="6">
    <location>
        <begin position="243"/>
        <end position="283"/>
    </location>
</feature>
<feature type="transmembrane region" description="Helical" evidence="7">
    <location>
        <begin position="177"/>
        <end position="197"/>
    </location>
</feature>
<feature type="transmembrane region" description="Helical" evidence="7">
    <location>
        <begin position="146"/>
        <end position="165"/>
    </location>
</feature>
<dbReference type="EMBL" id="JAGHQL010000004">
    <property type="protein sequence ID" value="KAH0545509.1"/>
    <property type="molecule type" value="Genomic_DNA"/>
</dbReference>
<dbReference type="OrthoDB" id="5372266at2759"/>
<evidence type="ECO:0000313" key="9">
    <source>
        <dbReference type="EMBL" id="KAH0545509.1"/>
    </source>
</evidence>
<dbReference type="InterPro" id="IPR049326">
    <property type="entry name" value="Rhodopsin_dom_fungi"/>
</dbReference>
<organism evidence="9 10">
    <name type="scientific">Glutinoglossum americanum</name>
    <dbReference type="NCBI Taxonomy" id="1670608"/>
    <lineage>
        <taxon>Eukaryota</taxon>
        <taxon>Fungi</taxon>
        <taxon>Dikarya</taxon>
        <taxon>Ascomycota</taxon>
        <taxon>Pezizomycotina</taxon>
        <taxon>Geoglossomycetes</taxon>
        <taxon>Geoglossales</taxon>
        <taxon>Geoglossaceae</taxon>
        <taxon>Glutinoglossum</taxon>
    </lineage>
</organism>
<feature type="compositionally biased region" description="Polar residues" evidence="6">
    <location>
        <begin position="256"/>
        <end position="266"/>
    </location>
</feature>
<dbReference type="Proteomes" id="UP000698800">
    <property type="component" value="Unassembled WGS sequence"/>
</dbReference>
<reference evidence="9" key="1">
    <citation type="submission" date="2021-03" db="EMBL/GenBank/DDBJ databases">
        <title>Comparative genomics and phylogenomic investigation of the class Geoglossomycetes provide insights into ecological specialization and systematics.</title>
        <authorList>
            <person name="Melie T."/>
            <person name="Pirro S."/>
            <person name="Miller A.N."/>
            <person name="Quandt A."/>
        </authorList>
    </citation>
    <scope>NUCLEOTIDE SEQUENCE</scope>
    <source>
        <strain evidence="9">GBOQ0MN5Z8</strain>
    </source>
</reference>
<keyword evidence="2 7" id="KW-0812">Transmembrane</keyword>
<protein>
    <recommendedName>
        <fullName evidence="8">Rhodopsin domain-containing protein</fullName>
    </recommendedName>
</protein>
<feature type="domain" description="Rhodopsin" evidence="8">
    <location>
        <begin position="8"/>
        <end position="240"/>
    </location>
</feature>
<dbReference type="PANTHER" id="PTHR33048:SF92">
    <property type="entry name" value="INTEGRAL MEMBRANE PROTEIN"/>
    <property type="match status" value="1"/>
</dbReference>
<dbReference type="AlphaFoldDB" id="A0A9P8I916"/>
<feature type="transmembrane region" description="Helical" evidence="7">
    <location>
        <begin position="58"/>
        <end position="83"/>
    </location>
</feature>
<evidence type="ECO:0000256" key="2">
    <source>
        <dbReference type="ARBA" id="ARBA00022692"/>
    </source>
</evidence>
<dbReference type="Pfam" id="PF20684">
    <property type="entry name" value="Fung_rhodopsin"/>
    <property type="match status" value="1"/>
</dbReference>
<dbReference type="GO" id="GO:0016020">
    <property type="term" value="C:membrane"/>
    <property type="evidence" value="ECO:0007669"/>
    <property type="project" value="UniProtKB-SubCell"/>
</dbReference>
<comment type="similarity">
    <text evidence="5">Belongs to the SAT4 family.</text>
</comment>
<comment type="caution">
    <text evidence="9">The sequence shown here is derived from an EMBL/GenBank/DDBJ whole genome shotgun (WGS) entry which is preliminary data.</text>
</comment>
<evidence type="ECO:0000256" key="1">
    <source>
        <dbReference type="ARBA" id="ARBA00004141"/>
    </source>
</evidence>
<evidence type="ECO:0000256" key="4">
    <source>
        <dbReference type="ARBA" id="ARBA00023136"/>
    </source>
</evidence>
<evidence type="ECO:0000259" key="8">
    <source>
        <dbReference type="Pfam" id="PF20684"/>
    </source>
</evidence>
<keyword evidence="3 7" id="KW-1133">Transmembrane helix</keyword>
<gene>
    <name evidence="9" type="ORF">FGG08_000337</name>
</gene>
<dbReference type="InterPro" id="IPR052337">
    <property type="entry name" value="SAT4-like"/>
</dbReference>
<feature type="transmembrane region" description="Helical" evidence="7">
    <location>
        <begin position="7"/>
        <end position="28"/>
    </location>
</feature>
<sequence length="283" mass="31843">MLRAGYLSDIFVISSWISGMILVAINTWKNNLRFKFRHDDPEKLYYGVPHDMASHLLYISWLSLFFIYISLYFSKAAFIAFYYDLFVDHSKRMKIMLLGTSIFTAATFLVQMMLLSFWCHPTNLNWNVDGHLCSAVHNIESVTVSTFTNVVTDLLILAVPIMVFARLSHGMNKREIYGLLFVFIIGSISITAALARFVVLKLVEHAPRAEVTHTIDVWALVEIVASLIAVSLPALRVLLRSRGSKDPRRPSDGADTRSSSIGSGTKLSVPKDESENLRLPAIV</sequence>
<accession>A0A9P8I916</accession>
<name>A0A9P8I916_9PEZI</name>
<evidence type="ECO:0000256" key="7">
    <source>
        <dbReference type="SAM" id="Phobius"/>
    </source>
</evidence>
<evidence type="ECO:0000256" key="6">
    <source>
        <dbReference type="SAM" id="MobiDB-lite"/>
    </source>
</evidence>